<dbReference type="AlphaFoldDB" id="A0AAV4BXU7"/>
<sequence>MTTKIKGDTLPRALSYTSIHLSTPPSPGTNVTFSVVHMIEHIKKTTSPSSEQRTIGWSVESWSSAFFSMALDDDDDDEGRTPGIVRVKFDSMEANT</sequence>
<dbReference type="EMBL" id="BLXT01005558">
    <property type="protein sequence ID" value="GFO23941.1"/>
    <property type="molecule type" value="Genomic_DNA"/>
</dbReference>
<comment type="caution">
    <text evidence="1">The sequence shown here is derived from an EMBL/GenBank/DDBJ whole genome shotgun (WGS) entry which is preliminary data.</text>
</comment>
<evidence type="ECO:0000313" key="1">
    <source>
        <dbReference type="EMBL" id="GFO23941.1"/>
    </source>
</evidence>
<protein>
    <submittedName>
        <fullName evidence="1">Uncharacterized protein</fullName>
    </submittedName>
</protein>
<keyword evidence="2" id="KW-1185">Reference proteome</keyword>
<proteinExistence type="predicted"/>
<evidence type="ECO:0000313" key="2">
    <source>
        <dbReference type="Proteomes" id="UP000735302"/>
    </source>
</evidence>
<organism evidence="1 2">
    <name type="scientific">Plakobranchus ocellatus</name>
    <dbReference type="NCBI Taxonomy" id="259542"/>
    <lineage>
        <taxon>Eukaryota</taxon>
        <taxon>Metazoa</taxon>
        <taxon>Spiralia</taxon>
        <taxon>Lophotrochozoa</taxon>
        <taxon>Mollusca</taxon>
        <taxon>Gastropoda</taxon>
        <taxon>Heterobranchia</taxon>
        <taxon>Euthyneura</taxon>
        <taxon>Panpulmonata</taxon>
        <taxon>Sacoglossa</taxon>
        <taxon>Placobranchoidea</taxon>
        <taxon>Plakobranchidae</taxon>
        <taxon>Plakobranchus</taxon>
    </lineage>
</organism>
<reference evidence="1 2" key="1">
    <citation type="journal article" date="2021" name="Elife">
        <title>Chloroplast acquisition without the gene transfer in kleptoplastic sea slugs, Plakobranchus ocellatus.</title>
        <authorList>
            <person name="Maeda T."/>
            <person name="Takahashi S."/>
            <person name="Yoshida T."/>
            <person name="Shimamura S."/>
            <person name="Takaki Y."/>
            <person name="Nagai Y."/>
            <person name="Toyoda A."/>
            <person name="Suzuki Y."/>
            <person name="Arimoto A."/>
            <person name="Ishii H."/>
            <person name="Satoh N."/>
            <person name="Nishiyama T."/>
            <person name="Hasebe M."/>
            <person name="Maruyama T."/>
            <person name="Minagawa J."/>
            <person name="Obokata J."/>
            <person name="Shigenobu S."/>
        </authorList>
    </citation>
    <scope>NUCLEOTIDE SEQUENCE [LARGE SCALE GENOMIC DNA]</scope>
</reference>
<dbReference type="Proteomes" id="UP000735302">
    <property type="component" value="Unassembled WGS sequence"/>
</dbReference>
<gene>
    <name evidence="1" type="ORF">PoB_005044600</name>
</gene>
<accession>A0AAV4BXU7</accession>
<name>A0AAV4BXU7_9GAST</name>